<dbReference type="FunFam" id="3.30.420.40:FF:000028">
    <property type="entry name" value="heat shock 70 kDa protein-like"/>
    <property type="match status" value="1"/>
</dbReference>
<reference evidence="5" key="2">
    <citation type="submission" date="2015-01" db="EMBL/GenBank/DDBJ databases">
        <title>Evolutionary Origins and Diversification of the Mycorrhizal Mutualists.</title>
        <authorList>
            <consortium name="DOE Joint Genome Institute"/>
            <consortium name="Mycorrhizal Genomics Consortium"/>
            <person name="Kohler A."/>
            <person name="Kuo A."/>
            <person name="Nagy L.G."/>
            <person name="Floudas D."/>
            <person name="Copeland A."/>
            <person name="Barry K.W."/>
            <person name="Cichocki N."/>
            <person name="Veneault-Fourrey C."/>
            <person name="LaButti K."/>
            <person name="Lindquist E.A."/>
            <person name="Lipzen A."/>
            <person name="Lundell T."/>
            <person name="Morin E."/>
            <person name="Murat C."/>
            <person name="Riley R."/>
            <person name="Ohm R."/>
            <person name="Sun H."/>
            <person name="Tunlid A."/>
            <person name="Henrissat B."/>
            <person name="Grigoriev I.V."/>
            <person name="Hibbett D.S."/>
            <person name="Martin F."/>
        </authorList>
    </citation>
    <scope>NUCLEOTIDE SEQUENCE [LARGE SCALE GENOMIC DNA]</scope>
    <source>
        <strain evidence="5">441</strain>
    </source>
</reference>
<dbReference type="EMBL" id="KN833816">
    <property type="protein sequence ID" value="KIK17921.1"/>
    <property type="molecule type" value="Genomic_DNA"/>
</dbReference>
<dbReference type="OrthoDB" id="2689792at2759"/>
<dbReference type="SUPFAM" id="SSF53067">
    <property type="entry name" value="Actin-like ATPase domain"/>
    <property type="match status" value="1"/>
</dbReference>
<name>A0A0C9YMF5_9AGAM</name>
<dbReference type="GO" id="GO:0140662">
    <property type="term" value="F:ATP-dependent protein folding chaperone"/>
    <property type="evidence" value="ECO:0007669"/>
    <property type="project" value="InterPro"/>
</dbReference>
<evidence type="ECO:0000313" key="5">
    <source>
        <dbReference type="Proteomes" id="UP000054018"/>
    </source>
</evidence>
<dbReference type="InterPro" id="IPR013126">
    <property type="entry name" value="Hsp_70_fam"/>
</dbReference>
<dbReference type="FunFam" id="3.30.30.30:FF:000001">
    <property type="entry name" value="heat shock 70 kDa protein-like"/>
    <property type="match status" value="1"/>
</dbReference>
<dbReference type="Gene3D" id="3.30.420.40">
    <property type="match status" value="1"/>
</dbReference>
<dbReference type="STRING" id="765257.A0A0C9YMF5"/>
<dbReference type="Pfam" id="PF00012">
    <property type="entry name" value="HSP70"/>
    <property type="match status" value="2"/>
</dbReference>
<gene>
    <name evidence="4" type="ORF">PISMIDRAFT_14737</name>
</gene>
<dbReference type="Proteomes" id="UP000054018">
    <property type="component" value="Unassembled WGS sequence"/>
</dbReference>
<dbReference type="GO" id="GO:0005524">
    <property type="term" value="F:ATP binding"/>
    <property type="evidence" value="ECO:0007669"/>
    <property type="project" value="UniProtKB-KW"/>
</dbReference>
<dbReference type="InterPro" id="IPR029047">
    <property type="entry name" value="HSP70_peptide-bd_sf"/>
</dbReference>
<dbReference type="SUPFAM" id="SSF100920">
    <property type="entry name" value="Heat shock protein 70kD (HSP70), peptide-binding domain"/>
    <property type="match status" value="1"/>
</dbReference>
<evidence type="ECO:0008006" key="6">
    <source>
        <dbReference type="Google" id="ProtNLM"/>
    </source>
</evidence>
<reference evidence="4 5" key="1">
    <citation type="submission" date="2014-04" db="EMBL/GenBank/DDBJ databases">
        <authorList>
            <consortium name="DOE Joint Genome Institute"/>
            <person name="Kuo A."/>
            <person name="Kohler A."/>
            <person name="Costa M.D."/>
            <person name="Nagy L.G."/>
            <person name="Floudas D."/>
            <person name="Copeland A."/>
            <person name="Barry K.W."/>
            <person name="Cichocki N."/>
            <person name="Veneault-Fourrey C."/>
            <person name="LaButti K."/>
            <person name="Lindquist E.A."/>
            <person name="Lipzen A."/>
            <person name="Lundell T."/>
            <person name="Morin E."/>
            <person name="Murat C."/>
            <person name="Sun H."/>
            <person name="Tunlid A."/>
            <person name="Henrissat B."/>
            <person name="Grigoriev I.V."/>
            <person name="Hibbett D.S."/>
            <person name="Martin F."/>
            <person name="Nordberg H.P."/>
            <person name="Cantor M.N."/>
            <person name="Hua S.X."/>
        </authorList>
    </citation>
    <scope>NUCLEOTIDE SEQUENCE [LARGE SCALE GENOMIC DNA]</scope>
    <source>
        <strain evidence="4 5">441</strain>
    </source>
</reference>
<evidence type="ECO:0000313" key="4">
    <source>
        <dbReference type="EMBL" id="KIK17921.1"/>
    </source>
</evidence>
<feature type="non-terminal residue" evidence="4">
    <location>
        <position position="240"/>
    </location>
</feature>
<dbReference type="AlphaFoldDB" id="A0A0C9YMF5"/>
<accession>A0A0C9YMF5</accession>
<dbReference type="InterPro" id="IPR029048">
    <property type="entry name" value="HSP70_C_sf"/>
</dbReference>
<dbReference type="HOGENOM" id="CLU_1158783_0_0_1"/>
<dbReference type="Gene3D" id="2.60.34.10">
    <property type="entry name" value="Substrate Binding Domain Of DNAk, Chain A, domain 1"/>
    <property type="match status" value="1"/>
</dbReference>
<organism evidence="4 5">
    <name type="scientific">Pisolithus microcarpus 441</name>
    <dbReference type="NCBI Taxonomy" id="765257"/>
    <lineage>
        <taxon>Eukaryota</taxon>
        <taxon>Fungi</taxon>
        <taxon>Dikarya</taxon>
        <taxon>Basidiomycota</taxon>
        <taxon>Agaricomycotina</taxon>
        <taxon>Agaricomycetes</taxon>
        <taxon>Agaricomycetidae</taxon>
        <taxon>Boletales</taxon>
        <taxon>Sclerodermatineae</taxon>
        <taxon>Pisolithaceae</taxon>
        <taxon>Pisolithus</taxon>
    </lineage>
</organism>
<evidence type="ECO:0000256" key="2">
    <source>
        <dbReference type="ARBA" id="ARBA00022741"/>
    </source>
</evidence>
<comment type="similarity">
    <text evidence="1">Belongs to the heat shock protein 70 family.</text>
</comment>
<protein>
    <recommendedName>
        <fullName evidence="6">Heat shock protein 70</fullName>
    </recommendedName>
</protein>
<sequence length="240" mass="26689">SDLFSCVGVWQNDRVVIIANDQGNRTTPSYVAFLDSEQLIGEAANNKIAVNPHNIVFDAKRLIGRKFDDANVQADIKHFPFKVTQDVLHFEVASFSFGIETAGDVMTPLYAVLIEVYEGERARTKDNNLLGEFELTAIPLAPRGVPQIEVTFDIDANCVLNVSAFDKTTGKSNRISIPSETEEYRTGNRAAAAPLQAKDDLESYAYSLQNSIEEFEGAVNETIYWLKTSRGASKEEYHDK</sequence>
<evidence type="ECO:0000256" key="3">
    <source>
        <dbReference type="ARBA" id="ARBA00022840"/>
    </source>
</evidence>
<keyword evidence="3" id="KW-0067">ATP-binding</keyword>
<proteinExistence type="inferred from homology"/>
<keyword evidence="2" id="KW-0547">Nucleotide-binding</keyword>
<keyword evidence="5" id="KW-1185">Reference proteome</keyword>
<dbReference type="PANTHER" id="PTHR19375">
    <property type="entry name" value="HEAT SHOCK PROTEIN 70KDA"/>
    <property type="match status" value="1"/>
</dbReference>
<evidence type="ECO:0000256" key="1">
    <source>
        <dbReference type="ARBA" id="ARBA00007381"/>
    </source>
</evidence>
<dbReference type="SUPFAM" id="SSF100934">
    <property type="entry name" value="Heat shock protein 70kD (HSP70), C-terminal subdomain"/>
    <property type="match status" value="1"/>
</dbReference>
<dbReference type="InterPro" id="IPR043129">
    <property type="entry name" value="ATPase_NBD"/>
</dbReference>
<dbReference type="PRINTS" id="PR00301">
    <property type="entry name" value="HEATSHOCK70"/>
</dbReference>